<reference evidence="2" key="1">
    <citation type="submission" date="2020-05" db="EMBL/GenBank/DDBJ databases">
        <title>Mycena genomes resolve the evolution of fungal bioluminescence.</title>
        <authorList>
            <person name="Tsai I.J."/>
        </authorList>
    </citation>
    <scope>NUCLEOTIDE SEQUENCE</scope>
    <source>
        <strain evidence="2">CCC161011</strain>
    </source>
</reference>
<dbReference type="Proteomes" id="UP000620124">
    <property type="component" value="Unassembled WGS sequence"/>
</dbReference>
<evidence type="ECO:0000256" key="1">
    <source>
        <dbReference type="SAM" id="Phobius"/>
    </source>
</evidence>
<keyword evidence="1" id="KW-1133">Transmembrane helix</keyword>
<organism evidence="2 3">
    <name type="scientific">Mycena venus</name>
    <dbReference type="NCBI Taxonomy" id="2733690"/>
    <lineage>
        <taxon>Eukaryota</taxon>
        <taxon>Fungi</taxon>
        <taxon>Dikarya</taxon>
        <taxon>Basidiomycota</taxon>
        <taxon>Agaricomycotina</taxon>
        <taxon>Agaricomycetes</taxon>
        <taxon>Agaricomycetidae</taxon>
        <taxon>Agaricales</taxon>
        <taxon>Marasmiineae</taxon>
        <taxon>Mycenaceae</taxon>
        <taxon>Mycena</taxon>
    </lineage>
</organism>
<dbReference type="EMBL" id="JACAZI010000004">
    <property type="protein sequence ID" value="KAF7362876.1"/>
    <property type="molecule type" value="Genomic_DNA"/>
</dbReference>
<evidence type="ECO:0000313" key="2">
    <source>
        <dbReference type="EMBL" id="KAF7362876.1"/>
    </source>
</evidence>
<sequence>MADTDFTVPDGGMQAWTTSAGAWLVMFASLGYLYSFGVYEDFYVVEFLTNHTASSIAWIGSFQLMAPFLLGVVAGKLFDNGHFHAIQIFGGATFIFSQFIHAFTCKTSTILSSRSHAESYFSS</sequence>
<accession>A0A8H7D8P8</accession>
<keyword evidence="1" id="KW-0472">Membrane</keyword>
<proteinExistence type="predicted"/>
<feature type="transmembrane region" description="Helical" evidence="1">
    <location>
        <begin position="20"/>
        <end position="44"/>
    </location>
</feature>
<dbReference type="OrthoDB" id="6499973at2759"/>
<dbReference type="AlphaFoldDB" id="A0A8H7D8P8"/>
<feature type="transmembrane region" description="Helical" evidence="1">
    <location>
        <begin position="56"/>
        <end position="78"/>
    </location>
</feature>
<name>A0A8H7D8P8_9AGAR</name>
<evidence type="ECO:0000313" key="3">
    <source>
        <dbReference type="Proteomes" id="UP000620124"/>
    </source>
</evidence>
<dbReference type="SUPFAM" id="SSF103473">
    <property type="entry name" value="MFS general substrate transporter"/>
    <property type="match status" value="1"/>
</dbReference>
<keyword evidence="1" id="KW-0812">Transmembrane</keyword>
<gene>
    <name evidence="2" type="ORF">MVEN_00637400</name>
</gene>
<dbReference type="InterPro" id="IPR036259">
    <property type="entry name" value="MFS_trans_sf"/>
</dbReference>
<comment type="caution">
    <text evidence="2">The sequence shown here is derived from an EMBL/GenBank/DDBJ whole genome shotgun (WGS) entry which is preliminary data.</text>
</comment>
<feature type="transmembrane region" description="Helical" evidence="1">
    <location>
        <begin position="84"/>
        <end position="104"/>
    </location>
</feature>
<keyword evidence="3" id="KW-1185">Reference proteome</keyword>
<protein>
    <submittedName>
        <fullName evidence="2">MFS general substrate transporter</fullName>
    </submittedName>
</protein>